<dbReference type="EMBL" id="CAJVPW010031880">
    <property type="protein sequence ID" value="CAG8727518.1"/>
    <property type="molecule type" value="Genomic_DNA"/>
</dbReference>
<proteinExistence type="predicted"/>
<reference evidence="1" key="1">
    <citation type="submission" date="2021-06" db="EMBL/GenBank/DDBJ databases">
        <authorList>
            <person name="Kallberg Y."/>
            <person name="Tangrot J."/>
            <person name="Rosling A."/>
        </authorList>
    </citation>
    <scope>NUCLEOTIDE SEQUENCE</scope>
    <source>
        <strain evidence="1">28 12/20/2015</strain>
    </source>
</reference>
<feature type="non-terminal residue" evidence="1">
    <location>
        <position position="1"/>
    </location>
</feature>
<organism evidence="1 2">
    <name type="scientific">Cetraspora pellucida</name>
    <dbReference type="NCBI Taxonomy" id="1433469"/>
    <lineage>
        <taxon>Eukaryota</taxon>
        <taxon>Fungi</taxon>
        <taxon>Fungi incertae sedis</taxon>
        <taxon>Mucoromycota</taxon>
        <taxon>Glomeromycotina</taxon>
        <taxon>Glomeromycetes</taxon>
        <taxon>Diversisporales</taxon>
        <taxon>Gigasporaceae</taxon>
        <taxon>Cetraspora</taxon>
    </lineage>
</organism>
<evidence type="ECO:0000313" key="1">
    <source>
        <dbReference type="EMBL" id="CAG8727518.1"/>
    </source>
</evidence>
<accession>A0ACA9PYV1</accession>
<comment type="caution">
    <text evidence="1">The sequence shown here is derived from an EMBL/GenBank/DDBJ whole genome shotgun (WGS) entry which is preliminary data.</text>
</comment>
<keyword evidence="2" id="KW-1185">Reference proteome</keyword>
<protein>
    <submittedName>
        <fullName evidence="1">11605_t:CDS:1</fullName>
    </submittedName>
</protein>
<dbReference type="Proteomes" id="UP000789366">
    <property type="component" value="Unassembled WGS sequence"/>
</dbReference>
<sequence>EFNPMLNPIQTRQSVSWHKTVMDQQEYAHLKAYLLYRRCPTFFNNDQQKRLEKQSKFFLVWDGVLYKKDRRQKNNKLKVLRVGEVDPILALVHDYPLGAHFGKDIMFNKIRDYYYWPQMYDDIREYVRTCERCQKQSHRKSKEPLHPIPVEAPFHKIGIDIVGPLPITPQSNKYIVVATNYMTKWPEARAIPRDTAEEVAKFVYEEIDRETSLNPTNAILPGGIKGGQNNWEEKNNDRPLKKRMPALTIIEQIQSDLTALDPMFVTSMLCPFSDD</sequence>
<name>A0ACA9PYV1_9GLOM</name>
<evidence type="ECO:0000313" key="2">
    <source>
        <dbReference type="Proteomes" id="UP000789366"/>
    </source>
</evidence>
<gene>
    <name evidence="1" type="ORF">SPELUC_LOCUS12862</name>
</gene>